<dbReference type="PANTHER" id="PTHR43591">
    <property type="entry name" value="METHYLTRANSFERASE"/>
    <property type="match status" value="1"/>
</dbReference>
<dbReference type="GO" id="GO:0008168">
    <property type="term" value="F:methyltransferase activity"/>
    <property type="evidence" value="ECO:0007669"/>
    <property type="project" value="UniProtKB-KW"/>
</dbReference>
<dbReference type="Proteomes" id="UP001275084">
    <property type="component" value="Unassembled WGS sequence"/>
</dbReference>
<accession>A0AAJ0HQ14</accession>
<reference evidence="3" key="2">
    <citation type="submission" date="2023-06" db="EMBL/GenBank/DDBJ databases">
        <authorList>
            <consortium name="Lawrence Berkeley National Laboratory"/>
            <person name="Haridas S."/>
            <person name="Hensen N."/>
            <person name="Bonometti L."/>
            <person name="Westerberg I."/>
            <person name="Brannstrom I.O."/>
            <person name="Guillou S."/>
            <person name="Cros-Aarteil S."/>
            <person name="Calhoun S."/>
            <person name="Kuo A."/>
            <person name="Mondo S."/>
            <person name="Pangilinan J."/>
            <person name="Riley R."/>
            <person name="Labutti K."/>
            <person name="Andreopoulos B."/>
            <person name="Lipzen A."/>
            <person name="Chen C."/>
            <person name="Yanf M."/>
            <person name="Daum C."/>
            <person name="Ng V."/>
            <person name="Clum A."/>
            <person name="Steindorff A."/>
            <person name="Ohm R."/>
            <person name="Martin F."/>
            <person name="Silar P."/>
            <person name="Natvig D."/>
            <person name="Lalanne C."/>
            <person name="Gautier V."/>
            <person name="Ament-Velasquez S.L."/>
            <person name="Kruys A."/>
            <person name="Hutchinson M.I."/>
            <person name="Powell A.J."/>
            <person name="Barry K."/>
            <person name="Miller A.N."/>
            <person name="Grigoriev I.V."/>
            <person name="Debuchy R."/>
            <person name="Gladieux P."/>
            <person name="Thoren M.H."/>
            <person name="Johannesson H."/>
        </authorList>
    </citation>
    <scope>NUCLEOTIDE SEQUENCE</scope>
    <source>
        <strain evidence="3">CBS 955.72</strain>
    </source>
</reference>
<evidence type="ECO:0000256" key="1">
    <source>
        <dbReference type="ARBA" id="ARBA00038158"/>
    </source>
</evidence>
<dbReference type="InterPro" id="IPR029063">
    <property type="entry name" value="SAM-dependent_MTases_sf"/>
</dbReference>
<reference evidence="3" key="1">
    <citation type="journal article" date="2023" name="Mol. Phylogenet. Evol.">
        <title>Genome-scale phylogeny and comparative genomics of the fungal order Sordariales.</title>
        <authorList>
            <person name="Hensen N."/>
            <person name="Bonometti L."/>
            <person name="Westerberg I."/>
            <person name="Brannstrom I.O."/>
            <person name="Guillou S."/>
            <person name="Cros-Aarteil S."/>
            <person name="Calhoun S."/>
            <person name="Haridas S."/>
            <person name="Kuo A."/>
            <person name="Mondo S."/>
            <person name="Pangilinan J."/>
            <person name="Riley R."/>
            <person name="LaButti K."/>
            <person name="Andreopoulos B."/>
            <person name="Lipzen A."/>
            <person name="Chen C."/>
            <person name="Yan M."/>
            <person name="Daum C."/>
            <person name="Ng V."/>
            <person name="Clum A."/>
            <person name="Steindorff A."/>
            <person name="Ohm R.A."/>
            <person name="Martin F."/>
            <person name="Silar P."/>
            <person name="Natvig D.O."/>
            <person name="Lalanne C."/>
            <person name="Gautier V."/>
            <person name="Ament-Velasquez S.L."/>
            <person name="Kruys A."/>
            <person name="Hutchinson M.I."/>
            <person name="Powell A.J."/>
            <person name="Barry K."/>
            <person name="Miller A.N."/>
            <person name="Grigoriev I.V."/>
            <person name="Debuchy R."/>
            <person name="Gladieux P."/>
            <person name="Hiltunen Thoren M."/>
            <person name="Johannesson H."/>
        </authorList>
    </citation>
    <scope>NUCLEOTIDE SEQUENCE</scope>
    <source>
        <strain evidence="3">CBS 955.72</strain>
    </source>
</reference>
<feature type="region of interest" description="Disordered" evidence="2">
    <location>
        <begin position="323"/>
        <end position="394"/>
    </location>
</feature>
<proteinExistence type="inferred from homology"/>
<keyword evidence="3" id="KW-0489">Methyltransferase</keyword>
<evidence type="ECO:0000313" key="4">
    <source>
        <dbReference type="Proteomes" id="UP001275084"/>
    </source>
</evidence>
<name>A0AAJ0HQ14_9PEZI</name>
<dbReference type="EMBL" id="JAUIQD010000002">
    <property type="protein sequence ID" value="KAK3359098.1"/>
    <property type="molecule type" value="Genomic_DNA"/>
</dbReference>
<gene>
    <name evidence="3" type="ORF">B0T25DRAFT_446281</name>
</gene>
<keyword evidence="3" id="KW-0808">Transferase</keyword>
<dbReference type="Gene3D" id="3.40.50.150">
    <property type="entry name" value="Vaccinia Virus protein VP39"/>
    <property type="match status" value="1"/>
</dbReference>
<dbReference type="AlphaFoldDB" id="A0AAJ0HQ14"/>
<feature type="compositionally biased region" description="Low complexity" evidence="2">
    <location>
        <begin position="336"/>
        <end position="385"/>
    </location>
</feature>
<dbReference type="SUPFAM" id="SSF53335">
    <property type="entry name" value="S-adenosyl-L-methionine-dependent methyltransferases"/>
    <property type="match status" value="1"/>
</dbReference>
<keyword evidence="4" id="KW-1185">Reference proteome</keyword>
<evidence type="ECO:0000256" key="2">
    <source>
        <dbReference type="SAM" id="MobiDB-lite"/>
    </source>
</evidence>
<dbReference type="CDD" id="cd02440">
    <property type="entry name" value="AdoMet_MTases"/>
    <property type="match status" value="1"/>
</dbReference>
<comment type="caution">
    <text evidence="3">The sequence shown here is derived from an EMBL/GenBank/DDBJ whole genome shotgun (WGS) entry which is preliminary data.</text>
</comment>
<comment type="similarity">
    <text evidence="1">Belongs to the methyltransferase superfamily. LaeA methyltransferase family.</text>
</comment>
<protein>
    <submittedName>
        <fullName evidence="3">S-adenosyl-L-methionine-dependent methyltransferase</fullName>
    </submittedName>
</protein>
<feature type="non-terminal residue" evidence="3">
    <location>
        <position position="1"/>
    </location>
</feature>
<dbReference type="GO" id="GO:0032259">
    <property type="term" value="P:methylation"/>
    <property type="evidence" value="ECO:0007669"/>
    <property type="project" value="UniProtKB-KW"/>
</dbReference>
<dbReference type="Pfam" id="PF13489">
    <property type="entry name" value="Methyltransf_23"/>
    <property type="match status" value="1"/>
</dbReference>
<dbReference type="PANTHER" id="PTHR43591:SF31">
    <property type="entry name" value="LAEA-LIKE, PUTATIVE (AFU_ORTHOLOGUE AFUA_8G01930)-RELATED"/>
    <property type="match status" value="1"/>
</dbReference>
<sequence>VTDQRQAIEGSTTGSSLTSITSSVLQGKVEDGRIYAVYGKEGTELPLGRAEYGMPMDEAELDRIDMAHAKYYALLEKKRFLAPIGHSPQNVLDLGCGTGIWSIDFADMFPSVDVIGVDIAPTQPEWVPPNCRFELDDIEARWTWKENSFDYIFSRDLILAVRDWPKLIDQIYTHLKPGGWVEFQCVTGVVKCDDASLPPDSMLREFSKAIDQSTTAFGTPVDDPARWGGWFEERGFEEVTEIVYKLPMNPWPKDQRLKLVGAFEMENLLYGLSGMVTRLFAKTLNWTPEQVEVFLIGVRKELKNRSVHAYWPFYVVYARKPGGRPTGSAPPPAPAEPTASPEAGSSPVPVPASLPAGPASPAAASSPPDVSSPTRGSSPPVLESVPESRLEPTP</sequence>
<organism evidence="3 4">
    <name type="scientific">Lasiosphaeria hispida</name>
    <dbReference type="NCBI Taxonomy" id="260671"/>
    <lineage>
        <taxon>Eukaryota</taxon>
        <taxon>Fungi</taxon>
        <taxon>Dikarya</taxon>
        <taxon>Ascomycota</taxon>
        <taxon>Pezizomycotina</taxon>
        <taxon>Sordariomycetes</taxon>
        <taxon>Sordariomycetidae</taxon>
        <taxon>Sordariales</taxon>
        <taxon>Lasiosphaeriaceae</taxon>
        <taxon>Lasiosphaeria</taxon>
    </lineage>
</organism>
<evidence type="ECO:0000313" key="3">
    <source>
        <dbReference type="EMBL" id="KAK3359098.1"/>
    </source>
</evidence>